<organism evidence="1 2">
    <name type="scientific">Candidatus Scatomorpha pullistercoris</name>
    <dbReference type="NCBI Taxonomy" id="2840929"/>
    <lineage>
        <taxon>Bacteria</taxon>
        <taxon>Bacillati</taxon>
        <taxon>Bacillota</taxon>
        <taxon>Clostridia</taxon>
        <taxon>Eubacteriales</taxon>
        <taxon>Candidatus Scatomorpha</taxon>
    </lineage>
</organism>
<name>A0A9D1G4F3_9FIRM</name>
<reference evidence="1" key="2">
    <citation type="journal article" date="2021" name="PeerJ">
        <title>Extensive microbial diversity within the chicken gut microbiome revealed by metagenomics and culture.</title>
        <authorList>
            <person name="Gilroy R."/>
            <person name="Ravi A."/>
            <person name="Getino M."/>
            <person name="Pursley I."/>
            <person name="Horton D.L."/>
            <person name="Alikhan N.F."/>
            <person name="Baker D."/>
            <person name="Gharbi K."/>
            <person name="Hall N."/>
            <person name="Watson M."/>
            <person name="Adriaenssens E.M."/>
            <person name="Foster-Nyarko E."/>
            <person name="Jarju S."/>
            <person name="Secka A."/>
            <person name="Antonio M."/>
            <person name="Oren A."/>
            <person name="Chaudhuri R.R."/>
            <person name="La Ragione R."/>
            <person name="Hildebrand F."/>
            <person name="Pallen M.J."/>
        </authorList>
    </citation>
    <scope>NUCLEOTIDE SEQUENCE</scope>
    <source>
        <strain evidence="1">ChiHecec3B27-6122</strain>
    </source>
</reference>
<evidence type="ECO:0000313" key="1">
    <source>
        <dbReference type="EMBL" id="HIS97140.1"/>
    </source>
</evidence>
<evidence type="ECO:0000313" key="2">
    <source>
        <dbReference type="Proteomes" id="UP000886876"/>
    </source>
</evidence>
<gene>
    <name evidence="1" type="ORF">IAD42_04115</name>
</gene>
<sequence>QTVSDSRFLSSGYCYLVCPAADSAASASRAFVMPGSVVTNGQLSFTCLSLPDAALVYQVIRIEAEA</sequence>
<comment type="caution">
    <text evidence="1">The sequence shown here is derived from an EMBL/GenBank/DDBJ whole genome shotgun (WGS) entry which is preliminary data.</text>
</comment>
<feature type="non-terminal residue" evidence="1">
    <location>
        <position position="1"/>
    </location>
</feature>
<dbReference type="Proteomes" id="UP000886876">
    <property type="component" value="Unassembled WGS sequence"/>
</dbReference>
<accession>A0A9D1G4F3</accession>
<proteinExistence type="predicted"/>
<dbReference type="AlphaFoldDB" id="A0A9D1G4F3"/>
<protein>
    <submittedName>
        <fullName evidence="1">Uncharacterized protein</fullName>
    </submittedName>
</protein>
<dbReference type="EMBL" id="DVJS01000099">
    <property type="protein sequence ID" value="HIS97140.1"/>
    <property type="molecule type" value="Genomic_DNA"/>
</dbReference>
<reference evidence="1" key="1">
    <citation type="submission" date="2020-10" db="EMBL/GenBank/DDBJ databases">
        <authorList>
            <person name="Gilroy R."/>
        </authorList>
    </citation>
    <scope>NUCLEOTIDE SEQUENCE</scope>
    <source>
        <strain evidence="1">ChiHecec3B27-6122</strain>
    </source>
</reference>